<feature type="region of interest" description="Disordered" evidence="1">
    <location>
        <begin position="181"/>
        <end position="220"/>
    </location>
</feature>
<accession>A0A2P4YMZ6</accession>
<protein>
    <submittedName>
        <fullName evidence="2">Uncharacterized protein</fullName>
    </submittedName>
</protein>
<comment type="caution">
    <text evidence="2">The sequence shown here is derived from an EMBL/GenBank/DDBJ whole genome shotgun (WGS) entry which is preliminary data.</text>
</comment>
<dbReference type="AlphaFoldDB" id="A0A2P4YMZ6"/>
<organism evidence="2 3">
    <name type="scientific">Phytophthora palmivora</name>
    <dbReference type="NCBI Taxonomy" id="4796"/>
    <lineage>
        <taxon>Eukaryota</taxon>
        <taxon>Sar</taxon>
        <taxon>Stramenopiles</taxon>
        <taxon>Oomycota</taxon>
        <taxon>Peronosporomycetes</taxon>
        <taxon>Peronosporales</taxon>
        <taxon>Peronosporaceae</taxon>
        <taxon>Phytophthora</taxon>
    </lineage>
</organism>
<gene>
    <name evidence="2" type="ORF">PHPALM_3227</name>
</gene>
<feature type="compositionally biased region" description="Basic and acidic residues" evidence="1">
    <location>
        <begin position="200"/>
        <end position="209"/>
    </location>
</feature>
<evidence type="ECO:0000313" key="3">
    <source>
        <dbReference type="Proteomes" id="UP000237271"/>
    </source>
</evidence>
<sequence length="399" mass="44491">MFSIENPLIYMAYPLFSVTGEISTDTISTRRMLVDCGATTNGVSKRDTISKFEYKIIRVRLGDNQIVETELEVVHVEIISDLGEACKHVAVDYTTPNDFDGILRRSTNQRDEIVDYALRTNRRYLRIEEDRPVNASGLRRSVEAKGLSSKRSDSLRGAALETDVTSVVRFACDAVQKVSPTVVREQQQDASAGKRSAVNGDKESSKREGTSGSAADGNITRGKDVEKMYGMGVVDAVDVHTILITRKKLNVQRDDRVARTLQTKDQTTSVVTAKARRYLETGWENVQDNPAVNLLMAYKENVFGPEPSEDLLEKRKIKPRIDATMTTITREATWNCTMGHHHGEKENHPTKYLSTRRTDVLCSETSRMGDSQRLPMFEFQTGAAMQTDGADVDGMAGSH</sequence>
<name>A0A2P4YMZ6_9STRA</name>
<reference evidence="2 3" key="1">
    <citation type="journal article" date="2017" name="Genome Biol. Evol.">
        <title>Phytophthora megakarya and P. palmivora, closely related causal agents of cacao black pod rot, underwent increases in genome sizes and gene numbers by different mechanisms.</title>
        <authorList>
            <person name="Ali S.S."/>
            <person name="Shao J."/>
            <person name="Lary D.J."/>
            <person name="Kronmiller B."/>
            <person name="Shen D."/>
            <person name="Strem M.D."/>
            <person name="Amoako-Attah I."/>
            <person name="Akrofi A.Y."/>
            <person name="Begoude B.A."/>
            <person name="Ten Hoopen G.M."/>
            <person name="Coulibaly K."/>
            <person name="Kebe B.I."/>
            <person name="Melnick R.L."/>
            <person name="Guiltinan M.J."/>
            <person name="Tyler B.M."/>
            <person name="Meinhardt L.W."/>
            <person name="Bailey B.A."/>
        </authorList>
    </citation>
    <scope>NUCLEOTIDE SEQUENCE [LARGE SCALE GENOMIC DNA]</scope>
    <source>
        <strain evidence="3">sbr112.9</strain>
    </source>
</reference>
<proteinExistence type="predicted"/>
<keyword evidence="3" id="KW-1185">Reference proteome</keyword>
<evidence type="ECO:0000256" key="1">
    <source>
        <dbReference type="SAM" id="MobiDB-lite"/>
    </source>
</evidence>
<dbReference type="Proteomes" id="UP000237271">
    <property type="component" value="Unassembled WGS sequence"/>
</dbReference>
<evidence type="ECO:0000313" key="2">
    <source>
        <dbReference type="EMBL" id="POM79160.1"/>
    </source>
</evidence>
<dbReference type="EMBL" id="NCKW01001833">
    <property type="protein sequence ID" value="POM79160.1"/>
    <property type="molecule type" value="Genomic_DNA"/>
</dbReference>